<evidence type="ECO:0000313" key="1">
    <source>
        <dbReference type="EMBL" id="VBB45469.1"/>
    </source>
</evidence>
<protein>
    <submittedName>
        <fullName evidence="1">Uncharacterized protein</fullName>
    </submittedName>
</protein>
<dbReference type="EMBL" id="UPXX01000029">
    <property type="protein sequence ID" value="VBB45469.1"/>
    <property type="molecule type" value="Genomic_DNA"/>
</dbReference>
<gene>
    <name evidence="1" type="ORF">TRIP_B350420</name>
</gene>
<organism evidence="1">
    <name type="scientific">Uncultured Desulfatiglans sp</name>
    <dbReference type="NCBI Taxonomy" id="1748965"/>
    <lineage>
        <taxon>Bacteria</taxon>
        <taxon>Pseudomonadati</taxon>
        <taxon>Thermodesulfobacteriota</taxon>
        <taxon>Desulfobacteria</taxon>
        <taxon>Desulfatiglandales</taxon>
        <taxon>Desulfatiglandaceae</taxon>
        <taxon>Desulfatiglans</taxon>
        <taxon>environmental samples</taxon>
    </lineage>
</organism>
<proteinExistence type="predicted"/>
<sequence length="42" mass="4499">MRARSPMEERQERCGASDLGRRLVGRGAGLAYAGRPAVLNGL</sequence>
<name>A0A653AC39_UNCDX</name>
<dbReference type="AlphaFoldDB" id="A0A653AC39"/>
<accession>A0A653AC39</accession>
<reference evidence="1" key="1">
    <citation type="submission" date="2018-07" db="EMBL/GenBank/DDBJ databases">
        <authorList>
            <consortium name="Genoscope - CEA"/>
            <person name="William W."/>
        </authorList>
    </citation>
    <scope>NUCLEOTIDE SEQUENCE</scope>
    <source>
        <strain evidence="1">IK1</strain>
    </source>
</reference>